<dbReference type="STRING" id="947013.SAMN04488109_5890"/>
<reference evidence="2 3" key="1">
    <citation type="submission" date="2016-11" db="EMBL/GenBank/DDBJ databases">
        <authorList>
            <person name="Jaros S."/>
            <person name="Januszkiewicz K."/>
            <person name="Wedrychowicz H."/>
        </authorList>
    </citation>
    <scope>NUCLEOTIDE SEQUENCE [LARGE SCALE GENOMIC DNA]</scope>
    <source>
        <strain evidence="2 3">DSM 24574</strain>
    </source>
</reference>
<dbReference type="Gene3D" id="1.10.10.10">
    <property type="entry name" value="Winged helix-like DNA-binding domain superfamily/Winged helix DNA-binding domain"/>
    <property type="match status" value="1"/>
</dbReference>
<gene>
    <name evidence="2" type="ORF">SAMN04488109_5890</name>
</gene>
<organism evidence="2 3">
    <name type="scientific">Chryseolinea serpens</name>
    <dbReference type="NCBI Taxonomy" id="947013"/>
    <lineage>
        <taxon>Bacteria</taxon>
        <taxon>Pseudomonadati</taxon>
        <taxon>Bacteroidota</taxon>
        <taxon>Cytophagia</taxon>
        <taxon>Cytophagales</taxon>
        <taxon>Fulvivirgaceae</taxon>
        <taxon>Chryseolinea</taxon>
    </lineage>
</organism>
<dbReference type="OrthoDB" id="980525at2"/>
<protein>
    <submittedName>
        <fullName evidence="2">Transcriptional regulator PadR-like family protein</fullName>
    </submittedName>
</protein>
<feature type="domain" description="Transcription regulator PadR N-terminal" evidence="1">
    <location>
        <begin position="20"/>
        <end position="88"/>
    </location>
</feature>
<keyword evidence="3" id="KW-1185">Reference proteome</keyword>
<evidence type="ECO:0000313" key="2">
    <source>
        <dbReference type="EMBL" id="SHH89418.1"/>
    </source>
</evidence>
<dbReference type="InterPro" id="IPR005149">
    <property type="entry name" value="Tscrpt_reg_PadR_N"/>
</dbReference>
<accession>A0A1M5WPI8</accession>
<dbReference type="AlphaFoldDB" id="A0A1M5WPI8"/>
<dbReference type="InterPro" id="IPR036390">
    <property type="entry name" value="WH_DNA-bd_sf"/>
</dbReference>
<proteinExistence type="predicted"/>
<dbReference type="InterPro" id="IPR036388">
    <property type="entry name" value="WH-like_DNA-bd_sf"/>
</dbReference>
<dbReference type="SUPFAM" id="SSF46785">
    <property type="entry name" value="Winged helix' DNA-binding domain"/>
    <property type="match status" value="1"/>
</dbReference>
<dbReference type="Proteomes" id="UP000184212">
    <property type="component" value="Unassembled WGS sequence"/>
</dbReference>
<name>A0A1M5WPI8_9BACT</name>
<evidence type="ECO:0000259" key="1">
    <source>
        <dbReference type="Pfam" id="PF03551"/>
    </source>
</evidence>
<dbReference type="RefSeq" id="WP_073141827.1">
    <property type="nucleotide sequence ID" value="NZ_FQWQ01000005.1"/>
</dbReference>
<evidence type="ECO:0000313" key="3">
    <source>
        <dbReference type="Proteomes" id="UP000184212"/>
    </source>
</evidence>
<dbReference type="EMBL" id="FQWQ01000005">
    <property type="protein sequence ID" value="SHH89418.1"/>
    <property type="molecule type" value="Genomic_DNA"/>
</dbReference>
<dbReference type="Pfam" id="PF03551">
    <property type="entry name" value="PadR"/>
    <property type="match status" value="1"/>
</dbReference>
<sequence length="110" mass="12255">MKGTNLGEFEELVLLTVGILQEEAYSIAIAKEIKRVTKRHVIFAVVHSALNRLEEKGYVDSKLGGATQERGGRSKRIFTISAAGKKALLRSKTQRDALWSLMPKVVFKNI</sequence>